<dbReference type="Proteomes" id="UP000034196">
    <property type="component" value="Unassembled WGS sequence"/>
</dbReference>
<gene>
    <name evidence="1" type="ORF">WN71_020645</name>
</gene>
<evidence type="ECO:0000313" key="2">
    <source>
        <dbReference type="Proteomes" id="UP000034196"/>
    </source>
</evidence>
<accession>A0A1J4NY61</accession>
<protein>
    <submittedName>
        <fullName evidence="1">Uncharacterized protein</fullName>
    </submittedName>
</protein>
<sequence>MLDAGADLSVRGIVFLSPRGEFALAGLAAVRNDKAGATVTAVRDHRGAADGRLRAGQLPGLALIAIAGHRPATAAASRVSESMTT</sequence>
<dbReference type="EMBL" id="LAVA02000046">
    <property type="protein sequence ID" value="OIJ66070.1"/>
    <property type="molecule type" value="Genomic_DNA"/>
</dbReference>
<organism evidence="1 2">
    <name type="scientific">Streptomyces mangrovisoli</name>
    <dbReference type="NCBI Taxonomy" id="1428628"/>
    <lineage>
        <taxon>Bacteria</taxon>
        <taxon>Bacillati</taxon>
        <taxon>Actinomycetota</taxon>
        <taxon>Actinomycetes</taxon>
        <taxon>Kitasatosporales</taxon>
        <taxon>Streptomycetaceae</taxon>
        <taxon>Streptomyces</taxon>
    </lineage>
</organism>
<proteinExistence type="predicted"/>
<evidence type="ECO:0000313" key="1">
    <source>
        <dbReference type="EMBL" id="OIJ66070.1"/>
    </source>
</evidence>
<reference evidence="1" key="1">
    <citation type="submission" date="2016-10" db="EMBL/GenBank/DDBJ databases">
        <title>Genome sequence of Streptomyces mangrovisoli MUSC 149.</title>
        <authorList>
            <person name="Lee L.-H."/>
            <person name="Ser H.-L."/>
        </authorList>
    </citation>
    <scope>NUCLEOTIDE SEQUENCE [LARGE SCALE GENOMIC DNA]</scope>
    <source>
        <strain evidence="1">MUSC 149</strain>
    </source>
</reference>
<comment type="caution">
    <text evidence="1">The sequence shown here is derived from an EMBL/GenBank/DDBJ whole genome shotgun (WGS) entry which is preliminary data.</text>
</comment>
<dbReference type="AlphaFoldDB" id="A0A1J4NY61"/>
<name>A0A1J4NY61_9ACTN</name>
<keyword evidence="2" id="KW-1185">Reference proteome</keyword>